<organism evidence="1 2">
    <name type="scientific">Fasciola gigantica</name>
    <name type="common">Giant liver fluke</name>
    <dbReference type="NCBI Taxonomy" id="46835"/>
    <lineage>
        <taxon>Eukaryota</taxon>
        <taxon>Metazoa</taxon>
        <taxon>Spiralia</taxon>
        <taxon>Lophotrochozoa</taxon>
        <taxon>Platyhelminthes</taxon>
        <taxon>Trematoda</taxon>
        <taxon>Digenea</taxon>
        <taxon>Plagiorchiida</taxon>
        <taxon>Echinostomata</taxon>
        <taxon>Echinostomatoidea</taxon>
        <taxon>Fasciolidae</taxon>
        <taxon>Fasciola</taxon>
    </lineage>
</organism>
<comment type="caution">
    <text evidence="1">The sequence shown here is derived from an EMBL/GenBank/DDBJ whole genome shotgun (WGS) entry which is preliminary data.</text>
</comment>
<evidence type="ECO:0000313" key="2">
    <source>
        <dbReference type="Proteomes" id="UP000316759"/>
    </source>
</evidence>
<dbReference type="Proteomes" id="UP000316759">
    <property type="component" value="Unassembled WGS sequence"/>
</dbReference>
<name>A0A504YNP0_FASGI</name>
<evidence type="ECO:0000313" key="1">
    <source>
        <dbReference type="EMBL" id="TPP63642.1"/>
    </source>
</evidence>
<sequence>MAPMEHGDVILDTACTDNTEGNEEILAGQLNVAASVFDQTVGYLEDIMINDLVWRLFPDDLSSLLFDSDGFGQQLSYGGGLREVVARREPLGEFKLRQLEFKVLAKLLRVVFDCSSYFVRDNYHGIRSADGTWGFVTA</sequence>
<gene>
    <name evidence="1" type="ORF">FGIG_08464</name>
</gene>
<reference evidence="1 2" key="1">
    <citation type="submission" date="2019-04" db="EMBL/GenBank/DDBJ databases">
        <title>Annotation for the trematode Fasciola gigantica.</title>
        <authorList>
            <person name="Choi Y.-J."/>
        </authorList>
    </citation>
    <scope>NUCLEOTIDE SEQUENCE [LARGE SCALE GENOMIC DNA]</scope>
    <source>
        <strain evidence="1">Uganda_cow_1</strain>
    </source>
</reference>
<accession>A0A504YNP0</accession>
<keyword evidence="2" id="KW-1185">Reference proteome</keyword>
<protein>
    <submittedName>
        <fullName evidence="1">Uncharacterized protein</fullName>
    </submittedName>
</protein>
<dbReference type="AlphaFoldDB" id="A0A504YNP0"/>
<dbReference type="EMBL" id="SUNJ01005425">
    <property type="protein sequence ID" value="TPP63642.1"/>
    <property type="molecule type" value="Genomic_DNA"/>
</dbReference>
<proteinExistence type="predicted"/>